<feature type="compositionally biased region" description="Polar residues" evidence="2">
    <location>
        <begin position="795"/>
        <end position="810"/>
    </location>
</feature>
<sequence>MAAATSNILAIDFKRTEPLSMTKSLSEYISTSYAEHPDTYQDDFRVLDELRADIVNLEPHQNALNRLLKYHAQLVFISSKFPIDTGIEFPWALVNSTDKKMYSFRNMYYERACICFNIGAMYSQLGNNEIRSSAEGLKRAYAHFQARRFSPLLPYHNTITTLAQGIRRLRMNTTNLTRRDLERLSVLMLAQAQECFWQKGTLDQIKDGLISKLAGKVADYYEAANEGATQSSMSSLFTTAWTSQMQAKALHFQAVAQYRKSCECISQNKYGEEIARLQIAERLVSSGLDQQRNLKETVVSDLRSLQTAIHRNLSRAEKDNDIIYLEPIPAEASLAAIGRADMSKSTIIPEISNPVPLMNEHNMLLGVPLFSRLVPFAVHQAASVYTERKERIVKEDIGGKFDELTGVCYSQMQALNLPGSLQALEQPVGLPPSLISHIDEIHAEGGSNALHEMLETVRSLSRQNAAILDEIFEALQQEADEDEAMRQRFQNRWNRPTSASLTAAFVEQGRKHRETLETAKKSDQIVQNKLEALLTTWGRSLELLSSGRAEVERAVPNTTHAPGSSDPEIVDDLRMLLEEVDQMIKARRIKLEEIKRIADEDDIGPALVAITNKLTANSSAVKIEPAHFEALFQEQLKKYDGYKRLVKEETATQEDLLMAIQETNKAFVASRRSNAAVHQREKALQNLEAAFQKYKAILANFKEGTQFHRDFERILVRLRDNCRDYFFARKMEAKDYLNEVTTGISNMSLGQSQPLHSPAKTSAYDTATAPSAPSAIAPAAGGWSPNLGVRFGGPTSPSNANVPTSAFHNDSLYDNRQHYPYKSDAPPPTGAQNFAEQLHQQFQKKQPPQGQTHAQPPAQQPDNRSTPPPSYQQPQVGSNGRNPGAGAGTGGWDPSKGLFFGGKPKS</sequence>
<dbReference type="Gene3D" id="1.20.120.560">
    <property type="entry name" value="alix/aip1 in complex with the ypdl late domain"/>
    <property type="match status" value="1"/>
</dbReference>
<dbReference type="Pfam" id="PF13949">
    <property type="entry name" value="ALIX_LYPXL_bnd"/>
    <property type="match status" value="1"/>
</dbReference>
<evidence type="ECO:0000256" key="2">
    <source>
        <dbReference type="SAM" id="MobiDB-lite"/>
    </source>
</evidence>
<dbReference type="InterPro" id="IPR025304">
    <property type="entry name" value="ALIX_V_dom"/>
</dbReference>
<dbReference type="Pfam" id="PF03097">
    <property type="entry name" value="BRO1"/>
    <property type="match status" value="1"/>
</dbReference>
<dbReference type="Proteomes" id="UP000717515">
    <property type="component" value="Unassembled WGS sequence"/>
</dbReference>
<dbReference type="InterPro" id="IPR004328">
    <property type="entry name" value="BRO1_dom"/>
</dbReference>
<feature type="compositionally biased region" description="Low complexity" evidence="2">
    <location>
        <begin position="761"/>
        <end position="770"/>
    </location>
</feature>
<evidence type="ECO:0000256" key="1">
    <source>
        <dbReference type="ARBA" id="ARBA00038154"/>
    </source>
</evidence>
<name>A0A9P8CVI7_MORAP</name>
<organism evidence="4 5">
    <name type="scientific">Mortierella alpina</name>
    <name type="common">Oleaginous fungus</name>
    <name type="synonym">Mortierella renispora</name>
    <dbReference type="NCBI Taxonomy" id="64518"/>
    <lineage>
        <taxon>Eukaryota</taxon>
        <taxon>Fungi</taxon>
        <taxon>Fungi incertae sedis</taxon>
        <taxon>Mucoromycota</taxon>
        <taxon>Mortierellomycotina</taxon>
        <taxon>Mortierellomycetes</taxon>
        <taxon>Mortierellales</taxon>
        <taxon>Mortierellaceae</taxon>
        <taxon>Mortierella</taxon>
    </lineage>
</organism>
<protein>
    <recommendedName>
        <fullName evidence="3">BRO1 domain-containing protein</fullName>
    </recommendedName>
</protein>
<dbReference type="PANTHER" id="PTHR23030">
    <property type="entry name" value="PCD6 INTERACTING PROTEIN-RELATED"/>
    <property type="match status" value="1"/>
</dbReference>
<dbReference type="GO" id="GO:0005768">
    <property type="term" value="C:endosome"/>
    <property type="evidence" value="ECO:0007669"/>
    <property type="project" value="TreeGrafter"/>
</dbReference>
<comment type="similarity">
    <text evidence="1">Belongs to the palA/RIM20 family.</text>
</comment>
<comment type="caution">
    <text evidence="4">The sequence shown here is derived from an EMBL/GenBank/DDBJ whole genome shotgun (WGS) entry which is preliminary data.</text>
</comment>
<evidence type="ECO:0000313" key="5">
    <source>
        <dbReference type="Proteomes" id="UP000717515"/>
    </source>
</evidence>
<feature type="compositionally biased region" description="Polar residues" evidence="2">
    <location>
        <begin position="872"/>
        <end position="881"/>
    </location>
</feature>
<dbReference type="EMBL" id="JAIFTL010000378">
    <property type="protein sequence ID" value="KAG9319779.1"/>
    <property type="molecule type" value="Genomic_DNA"/>
</dbReference>
<evidence type="ECO:0000313" key="4">
    <source>
        <dbReference type="EMBL" id="KAG9319779.1"/>
    </source>
</evidence>
<gene>
    <name evidence="4" type="ORF">KVV02_000126</name>
</gene>
<reference evidence="4" key="1">
    <citation type="submission" date="2021-07" db="EMBL/GenBank/DDBJ databases">
        <title>Draft genome of Mortierella alpina, strain LL118, isolated from an aspen leaf litter sample.</title>
        <authorList>
            <person name="Yang S."/>
            <person name="Vinatzer B.A."/>
        </authorList>
    </citation>
    <scope>NUCLEOTIDE SEQUENCE</scope>
    <source>
        <strain evidence="4">LL118</strain>
    </source>
</reference>
<dbReference type="Gene3D" id="1.20.140.50">
    <property type="entry name" value="alix/aip1 like domains"/>
    <property type="match status" value="1"/>
</dbReference>
<dbReference type="AlphaFoldDB" id="A0A9P8CVI7"/>
<feature type="region of interest" description="Disordered" evidence="2">
    <location>
        <begin position="788"/>
        <end position="906"/>
    </location>
</feature>
<feature type="region of interest" description="Disordered" evidence="2">
    <location>
        <begin position="749"/>
        <end position="770"/>
    </location>
</feature>
<dbReference type="PROSITE" id="PS51180">
    <property type="entry name" value="BRO1"/>
    <property type="match status" value="1"/>
</dbReference>
<proteinExistence type="inferred from homology"/>
<dbReference type="CDD" id="cd09241">
    <property type="entry name" value="BRO1_ScRim20-like"/>
    <property type="match status" value="1"/>
</dbReference>
<dbReference type="PANTHER" id="PTHR23030:SF39">
    <property type="entry name" value="PROGRAMMED CELL DEATH 6-INTERACTING PROTEIN"/>
    <property type="match status" value="1"/>
</dbReference>
<dbReference type="InterPro" id="IPR038499">
    <property type="entry name" value="BRO1_sf"/>
</dbReference>
<dbReference type="Gene3D" id="1.25.40.280">
    <property type="entry name" value="alix/aip1 like domains"/>
    <property type="match status" value="1"/>
</dbReference>
<feature type="compositionally biased region" description="Low complexity" evidence="2">
    <location>
        <begin position="837"/>
        <end position="851"/>
    </location>
</feature>
<feature type="domain" description="BRO1" evidence="3">
    <location>
        <begin position="7"/>
        <end position="408"/>
    </location>
</feature>
<dbReference type="SMART" id="SM01041">
    <property type="entry name" value="BRO1"/>
    <property type="match status" value="1"/>
</dbReference>
<accession>A0A9P8CVI7</accession>
<evidence type="ECO:0000259" key="3">
    <source>
        <dbReference type="PROSITE" id="PS51180"/>
    </source>
</evidence>